<evidence type="ECO:0000313" key="8">
    <source>
        <dbReference type="Proteomes" id="UP000799324"/>
    </source>
</evidence>
<feature type="signal peptide" evidence="5">
    <location>
        <begin position="1"/>
        <end position="19"/>
    </location>
</feature>
<dbReference type="InterPro" id="IPR036188">
    <property type="entry name" value="FAD/NAD-bd_sf"/>
</dbReference>
<feature type="binding site" evidence="3">
    <location>
        <begin position="72"/>
        <end position="73"/>
    </location>
    <ligand>
        <name>FAD</name>
        <dbReference type="ChEBI" id="CHEBI:57692"/>
    </ligand>
</feature>
<dbReference type="EC" id="1.4.3.-" evidence="4"/>
<dbReference type="GO" id="GO:0016491">
    <property type="term" value="F:oxidoreductase activity"/>
    <property type="evidence" value="ECO:0007669"/>
    <property type="project" value="UniProtKB-KW"/>
</dbReference>
<gene>
    <name evidence="7" type="ORF">K491DRAFT_433104</name>
</gene>
<dbReference type="SUPFAM" id="SSF54373">
    <property type="entry name" value="FAD-linked reductases, C-terminal domain"/>
    <property type="match status" value="1"/>
</dbReference>
<reference evidence="7" key="1">
    <citation type="journal article" date="2020" name="Stud. Mycol.">
        <title>101 Dothideomycetes genomes: a test case for predicting lifestyles and emergence of pathogens.</title>
        <authorList>
            <person name="Haridas S."/>
            <person name="Albert R."/>
            <person name="Binder M."/>
            <person name="Bloem J."/>
            <person name="Labutti K."/>
            <person name="Salamov A."/>
            <person name="Andreopoulos B."/>
            <person name="Baker S."/>
            <person name="Barry K."/>
            <person name="Bills G."/>
            <person name="Bluhm B."/>
            <person name="Cannon C."/>
            <person name="Castanera R."/>
            <person name="Culley D."/>
            <person name="Daum C."/>
            <person name="Ezra D."/>
            <person name="Gonzalez J."/>
            <person name="Henrissat B."/>
            <person name="Kuo A."/>
            <person name="Liang C."/>
            <person name="Lipzen A."/>
            <person name="Lutzoni F."/>
            <person name="Magnuson J."/>
            <person name="Mondo S."/>
            <person name="Nolan M."/>
            <person name="Ohm R."/>
            <person name="Pangilinan J."/>
            <person name="Park H.-J."/>
            <person name="Ramirez L."/>
            <person name="Alfaro M."/>
            <person name="Sun H."/>
            <person name="Tritt A."/>
            <person name="Yoshinaga Y."/>
            <person name="Zwiers L.-H."/>
            <person name="Turgeon B."/>
            <person name="Goodwin S."/>
            <person name="Spatafora J."/>
            <person name="Crous P."/>
            <person name="Grigoriev I."/>
        </authorList>
    </citation>
    <scope>NUCLEOTIDE SEQUENCE</scope>
    <source>
        <strain evidence="7">CBS 122681</strain>
    </source>
</reference>
<proteinExistence type="inferred from homology"/>
<dbReference type="Pfam" id="PF01593">
    <property type="entry name" value="Amino_oxidase"/>
    <property type="match status" value="1"/>
</dbReference>
<protein>
    <recommendedName>
        <fullName evidence="4">Amine oxidase</fullName>
        <ecNumber evidence="4">1.4.3.-</ecNumber>
    </recommendedName>
</protein>
<dbReference type="GO" id="GO:0006598">
    <property type="term" value="P:polyamine catabolic process"/>
    <property type="evidence" value="ECO:0007669"/>
    <property type="project" value="TreeGrafter"/>
</dbReference>
<evidence type="ECO:0000259" key="6">
    <source>
        <dbReference type="Pfam" id="PF01593"/>
    </source>
</evidence>
<keyword evidence="4" id="KW-0285">Flavoprotein</keyword>
<dbReference type="PANTHER" id="PTHR10742:SF313">
    <property type="entry name" value="AMINE OXIDASE"/>
    <property type="match status" value="1"/>
</dbReference>
<sequence>MFSPLWLNTVAFFLRVVRSTPVAHAQVKRTDAFNQENGCRQTEVAILGAGVAGVIAAKILSDSGHSDFVIIEANDDIGGRLAPIAFGQDGNGSQYIVERGANWVHGTSANGGPENPIFQLANKHNLTNHVSNFLSLSLYDGAGPIVDREYFEEFEAAWHNVEYEAGRLLSTQSEDRSMRAALRKAGWDNRGDPLRVATEWFAMDWELASTAEETSQLFGTINFNSTWYQYSEDNLFVLDQRGYVEFLRGEAREFLGENLDDDRLLLSHRVLNINHTDPDAKINIRTSGDENQYACFEADHVINTFSLGVLQHDMSTMFVPELPEWKTTAINTMTMGIYTKIFLQFPPEKVFWDKSKEFFLYASDQRGRYPAFQSLDHADFHPGSGILFVTVVGDESIRVDQLDDDQVKAEVMDVLRQMFGDEIPDPTDFYFPRWSTTDWAYGSYSNVPPGMSLKQHQNVRANVDRIWFAGEHTSTNYFGFLHGAYFEGKIVGETLAARLDGDEEGGKDYVFYEEVKGTQPDEYDEDNGWLYDSLKQPQAGMRGRRMKRSIASLP</sequence>
<dbReference type="PANTHER" id="PTHR10742">
    <property type="entry name" value="FLAVIN MONOAMINE OXIDASE"/>
    <property type="match status" value="1"/>
</dbReference>
<keyword evidence="5" id="KW-0732">Signal</keyword>
<dbReference type="InterPro" id="IPR002937">
    <property type="entry name" value="Amino_oxidase"/>
</dbReference>
<dbReference type="SUPFAM" id="SSF51905">
    <property type="entry name" value="FAD/NAD(P)-binding domain"/>
    <property type="match status" value="1"/>
</dbReference>
<dbReference type="PRINTS" id="PR00757">
    <property type="entry name" value="AMINEOXDASEF"/>
</dbReference>
<accession>A0A6A6T6C7</accession>
<evidence type="ECO:0000256" key="1">
    <source>
        <dbReference type="ARBA" id="ARBA00001974"/>
    </source>
</evidence>
<dbReference type="AlphaFoldDB" id="A0A6A6T6C7"/>
<dbReference type="Gene3D" id="3.50.50.60">
    <property type="entry name" value="FAD/NAD(P)-binding domain"/>
    <property type="match status" value="1"/>
</dbReference>
<dbReference type="InterPro" id="IPR001613">
    <property type="entry name" value="Flavin_amine_oxidase"/>
</dbReference>
<evidence type="ECO:0000256" key="4">
    <source>
        <dbReference type="RuleBase" id="RU362067"/>
    </source>
</evidence>
<evidence type="ECO:0000256" key="3">
    <source>
        <dbReference type="PIRSR" id="PIRSR601613-1"/>
    </source>
</evidence>
<comment type="similarity">
    <text evidence="4">Belongs to the flavin monoamine oxidase family.</text>
</comment>
<dbReference type="EMBL" id="MU004351">
    <property type="protein sequence ID" value="KAF2655310.1"/>
    <property type="molecule type" value="Genomic_DNA"/>
</dbReference>
<dbReference type="OrthoDB" id="5046242at2759"/>
<organism evidence="7 8">
    <name type="scientific">Lophiostoma macrostomum CBS 122681</name>
    <dbReference type="NCBI Taxonomy" id="1314788"/>
    <lineage>
        <taxon>Eukaryota</taxon>
        <taxon>Fungi</taxon>
        <taxon>Dikarya</taxon>
        <taxon>Ascomycota</taxon>
        <taxon>Pezizomycotina</taxon>
        <taxon>Dothideomycetes</taxon>
        <taxon>Pleosporomycetidae</taxon>
        <taxon>Pleosporales</taxon>
        <taxon>Lophiostomataceae</taxon>
        <taxon>Lophiostoma</taxon>
    </lineage>
</organism>
<dbReference type="Proteomes" id="UP000799324">
    <property type="component" value="Unassembled WGS sequence"/>
</dbReference>
<feature type="chain" id="PRO_5025368473" description="Amine oxidase" evidence="5">
    <location>
        <begin position="20"/>
        <end position="554"/>
    </location>
</feature>
<evidence type="ECO:0000313" key="7">
    <source>
        <dbReference type="EMBL" id="KAF2655310.1"/>
    </source>
</evidence>
<feature type="domain" description="Amine oxidase" evidence="6">
    <location>
        <begin position="51"/>
        <end position="490"/>
    </location>
</feature>
<evidence type="ECO:0000256" key="2">
    <source>
        <dbReference type="ARBA" id="ARBA00023002"/>
    </source>
</evidence>
<name>A0A6A6T6C7_9PLEO</name>
<keyword evidence="8" id="KW-1185">Reference proteome</keyword>
<feature type="binding site" evidence="3">
    <location>
        <position position="270"/>
    </location>
    <ligand>
        <name>FAD</name>
        <dbReference type="ChEBI" id="CHEBI:57692"/>
    </ligand>
</feature>
<keyword evidence="2 4" id="KW-0560">Oxidoreductase</keyword>
<comment type="cofactor">
    <cofactor evidence="1 4">
        <name>FAD</name>
        <dbReference type="ChEBI" id="CHEBI:57692"/>
    </cofactor>
</comment>
<dbReference type="Gene3D" id="3.90.660.10">
    <property type="match status" value="1"/>
</dbReference>
<evidence type="ECO:0000256" key="5">
    <source>
        <dbReference type="SAM" id="SignalP"/>
    </source>
</evidence>
<dbReference type="InterPro" id="IPR050281">
    <property type="entry name" value="Flavin_monoamine_oxidase"/>
</dbReference>
<keyword evidence="4" id="KW-0274">FAD</keyword>